<dbReference type="RefSeq" id="WP_187763522.1">
    <property type="nucleotide sequence ID" value="NZ_CP061038.1"/>
</dbReference>
<protein>
    <recommendedName>
        <fullName evidence="4">DUF4932 domain-containing protein</fullName>
    </recommendedName>
</protein>
<accession>A0A7H0LNI6</accession>
<proteinExistence type="predicted"/>
<dbReference type="Proteomes" id="UP000516148">
    <property type="component" value="Chromosome"/>
</dbReference>
<feature type="signal peptide" evidence="1">
    <location>
        <begin position="1"/>
        <end position="20"/>
    </location>
</feature>
<evidence type="ECO:0000313" key="3">
    <source>
        <dbReference type="Proteomes" id="UP000516148"/>
    </source>
</evidence>
<feature type="chain" id="PRO_5028876705" description="DUF4932 domain-containing protein" evidence="1">
    <location>
        <begin position="21"/>
        <end position="337"/>
    </location>
</feature>
<evidence type="ECO:0000256" key="1">
    <source>
        <dbReference type="SAM" id="SignalP"/>
    </source>
</evidence>
<gene>
    <name evidence="2" type="ORF">H3Z74_08850</name>
</gene>
<dbReference type="EMBL" id="CP061038">
    <property type="protein sequence ID" value="QNQ11239.1"/>
    <property type="molecule type" value="Genomic_DNA"/>
</dbReference>
<dbReference type="AlphaFoldDB" id="A0A7H0LNI6"/>
<sequence length="337" mass="37763">MSRFLIICAPFTIYATMASAALAPSPPVDVQYHRPTDIFILLDNLPDWLPGYTASAYGADWSRQYGLSARDRRLLAAYRAFRLRTAPVARDEPASGPMTVLAAKTLRDLDPFSRPFFAGADFAQSARTAIAAQPASDRAMLRAYVARFAPRATTLLAAQSRFGAQHKRLAAELTDPKLAGFIAEMRAFYRVPPAPAFTARFVWWPDRATTQAKVRGRYILLQSNPNADMQEMNWAPIVLHEFAHYLSAGMDDGIRQRLSTAYLRLCPAAASMRNPLNALEEPLAIYWGQYRYSRAIGGANWRRTKAGITNQSPTASPRRWRAPFLPMRLHRGWTIRG</sequence>
<keyword evidence="1" id="KW-0732">Signal</keyword>
<reference evidence="2 3" key="1">
    <citation type="submission" date="2020-09" db="EMBL/GenBank/DDBJ databases">
        <title>Sphingomonas sp., a new species isolated from pork steak.</title>
        <authorList>
            <person name="Heidler von Heilborn D."/>
        </authorList>
    </citation>
    <scope>NUCLEOTIDE SEQUENCE [LARGE SCALE GENOMIC DNA]</scope>
    <source>
        <strain evidence="3">S8-3T</strain>
    </source>
</reference>
<name>A0A7H0LNI6_9SPHN</name>
<evidence type="ECO:0000313" key="2">
    <source>
        <dbReference type="EMBL" id="QNQ11239.1"/>
    </source>
</evidence>
<organism evidence="2 3">
    <name type="scientific">Sphingomonas alpina</name>
    <dbReference type="NCBI Taxonomy" id="653931"/>
    <lineage>
        <taxon>Bacteria</taxon>
        <taxon>Pseudomonadati</taxon>
        <taxon>Pseudomonadota</taxon>
        <taxon>Alphaproteobacteria</taxon>
        <taxon>Sphingomonadales</taxon>
        <taxon>Sphingomonadaceae</taxon>
        <taxon>Sphingomonas</taxon>
    </lineage>
</organism>
<keyword evidence="3" id="KW-1185">Reference proteome</keyword>
<evidence type="ECO:0008006" key="4">
    <source>
        <dbReference type="Google" id="ProtNLM"/>
    </source>
</evidence>
<dbReference type="KEGG" id="spap:H3Z74_08850"/>